<protein>
    <submittedName>
        <fullName evidence="3">Uncharacterized protein LOC109720840</fullName>
    </submittedName>
</protein>
<reference evidence="2" key="1">
    <citation type="journal article" date="2015" name="Nat. Genet.">
        <title>The pineapple genome and the evolution of CAM photosynthesis.</title>
        <authorList>
            <person name="Ming R."/>
            <person name="VanBuren R."/>
            <person name="Wai C.M."/>
            <person name="Tang H."/>
            <person name="Schatz M.C."/>
            <person name="Bowers J.E."/>
            <person name="Lyons E."/>
            <person name="Wang M.L."/>
            <person name="Chen J."/>
            <person name="Biggers E."/>
            <person name="Zhang J."/>
            <person name="Huang L."/>
            <person name="Zhang L."/>
            <person name="Miao W."/>
            <person name="Zhang J."/>
            <person name="Ye Z."/>
            <person name="Miao C."/>
            <person name="Lin Z."/>
            <person name="Wang H."/>
            <person name="Zhou H."/>
            <person name="Yim W.C."/>
            <person name="Priest H.D."/>
            <person name="Zheng C."/>
            <person name="Woodhouse M."/>
            <person name="Edger P.P."/>
            <person name="Guyot R."/>
            <person name="Guo H.B."/>
            <person name="Guo H."/>
            <person name="Zheng G."/>
            <person name="Singh R."/>
            <person name="Sharma A."/>
            <person name="Min X."/>
            <person name="Zheng Y."/>
            <person name="Lee H."/>
            <person name="Gurtowski J."/>
            <person name="Sedlazeck F.J."/>
            <person name="Harkess A."/>
            <person name="McKain M.R."/>
            <person name="Liao Z."/>
            <person name="Fang J."/>
            <person name="Liu J."/>
            <person name="Zhang X."/>
            <person name="Zhang Q."/>
            <person name="Hu W."/>
            <person name="Qin Y."/>
            <person name="Wang K."/>
            <person name="Chen L.Y."/>
            <person name="Shirley N."/>
            <person name="Lin Y.R."/>
            <person name="Liu L.Y."/>
            <person name="Hernandez A.G."/>
            <person name="Wright C.L."/>
            <person name="Bulone V."/>
            <person name="Tuskan G.A."/>
            <person name="Heath K."/>
            <person name="Zee F."/>
            <person name="Moore P.H."/>
            <person name="Sunkar R."/>
            <person name="Leebens-Mack J.H."/>
            <person name="Mockler T."/>
            <person name="Bennetzen J.L."/>
            <person name="Freeling M."/>
            <person name="Sankoff D."/>
            <person name="Paterson A.H."/>
            <person name="Zhu X."/>
            <person name="Yang X."/>
            <person name="Smith J.A."/>
            <person name="Cushman J.C."/>
            <person name="Paull R.E."/>
            <person name="Yu Q."/>
        </authorList>
    </citation>
    <scope>NUCLEOTIDE SEQUENCE [LARGE SCALE GENOMIC DNA]</scope>
    <source>
        <strain evidence="2">cv. F153</strain>
    </source>
</reference>
<feature type="region of interest" description="Disordered" evidence="1">
    <location>
        <begin position="1"/>
        <end position="139"/>
    </location>
</feature>
<dbReference type="Proteomes" id="UP000515123">
    <property type="component" value="Linkage group 14"/>
</dbReference>
<dbReference type="OrthoDB" id="1671977at2759"/>
<sequence length="471" mass="52628">MADFSAPSFSLGLDLDIDALEEGEEEDDDDDERQEEPQTVVEPPKFELFGDQDEGEVDPSKTLDHNPNLDPPPLLKRLRRGPPSSPPRPPSPKSNTPTDYGGGGGGNHASEVFSCLDDEIEEFSSQEDRPHRDGCLPFESHNILSSSKISLIKNKVILTSQSTSKLSAPKTLPTPGTSNSAVLEESSKTKLLPRLTISPVRKIHLVDSDSDSDDPFSKEGLENSKELSPTAKRKLPTWRNGNNQKETELLPNKQDCTKKNASLATPALDEFCEEYYNSVKDAKAARSKDESITLCASRVSDPNDFFTDFEGRYQQKGKSRGSFKNQSPSDPQPPAYKYFYHEDPKVQQLVRERLLHFLPLNAENDGGKEQYEAENLNYMSQFGARESSGGSWMNTRKKASIPTDAAKRRVHAYGEKSSGHWFTGQDGRKVYVSKNGNELTGQVAYRQYRKDTGAGYRKSRKKTTAKKKRKR</sequence>
<feature type="compositionally biased region" description="Acidic residues" evidence="1">
    <location>
        <begin position="116"/>
        <end position="125"/>
    </location>
</feature>
<feature type="region of interest" description="Disordered" evidence="1">
    <location>
        <begin position="387"/>
        <end position="419"/>
    </location>
</feature>
<gene>
    <name evidence="3" type="primary">LOC109720840</name>
</gene>
<feature type="compositionally biased region" description="Basic and acidic residues" evidence="1">
    <location>
        <begin position="215"/>
        <end position="225"/>
    </location>
</feature>
<organism evidence="2 3">
    <name type="scientific">Ananas comosus</name>
    <name type="common">Pineapple</name>
    <name type="synonym">Ananas ananas</name>
    <dbReference type="NCBI Taxonomy" id="4615"/>
    <lineage>
        <taxon>Eukaryota</taxon>
        <taxon>Viridiplantae</taxon>
        <taxon>Streptophyta</taxon>
        <taxon>Embryophyta</taxon>
        <taxon>Tracheophyta</taxon>
        <taxon>Spermatophyta</taxon>
        <taxon>Magnoliopsida</taxon>
        <taxon>Liliopsida</taxon>
        <taxon>Poales</taxon>
        <taxon>Bromeliaceae</taxon>
        <taxon>Bromelioideae</taxon>
        <taxon>Ananas</taxon>
    </lineage>
</organism>
<feature type="region of interest" description="Disordered" evidence="1">
    <location>
        <begin position="162"/>
        <end position="188"/>
    </location>
</feature>
<dbReference type="PANTHER" id="PTHR38371">
    <property type="entry name" value="RHO GTPASE-ACTIVATING PROTEIN"/>
    <property type="match status" value="1"/>
</dbReference>
<name>A0A6P5G7I5_ANACO</name>
<proteinExistence type="predicted"/>
<dbReference type="AlphaFoldDB" id="A0A6P5G7I5"/>
<feature type="compositionally biased region" description="Pro residues" evidence="1">
    <location>
        <begin position="83"/>
        <end position="92"/>
    </location>
</feature>
<dbReference type="GeneID" id="109720840"/>
<feature type="compositionally biased region" description="Acidic residues" evidence="1">
    <location>
        <begin position="15"/>
        <end position="34"/>
    </location>
</feature>
<reference evidence="3" key="2">
    <citation type="submission" date="2025-08" db="UniProtKB">
        <authorList>
            <consortium name="RefSeq"/>
        </authorList>
    </citation>
    <scope>IDENTIFICATION</scope>
    <source>
        <tissue evidence="3">Leaf</tissue>
    </source>
</reference>
<keyword evidence="2" id="KW-1185">Reference proteome</keyword>
<feature type="compositionally biased region" description="Basic residues" evidence="1">
    <location>
        <begin position="457"/>
        <end position="471"/>
    </location>
</feature>
<feature type="region of interest" description="Disordered" evidence="1">
    <location>
        <begin position="441"/>
        <end position="471"/>
    </location>
</feature>
<dbReference type="RefSeq" id="XP_020103772.1">
    <property type="nucleotide sequence ID" value="XM_020248183.1"/>
</dbReference>
<evidence type="ECO:0000313" key="2">
    <source>
        <dbReference type="Proteomes" id="UP000515123"/>
    </source>
</evidence>
<evidence type="ECO:0000313" key="3">
    <source>
        <dbReference type="RefSeq" id="XP_020103772.1"/>
    </source>
</evidence>
<feature type="region of interest" description="Disordered" evidence="1">
    <location>
        <begin position="206"/>
        <end position="248"/>
    </location>
</feature>
<dbReference type="PANTHER" id="PTHR38371:SF1">
    <property type="entry name" value="RHO GTPASE-ACTIVATING PROTEIN"/>
    <property type="match status" value="1"/>
</dbReference>
<evidence type="ECO:0000256" key="1">
    <source>
        <dbReference type="SAM" id="MobiDB-lite"/>
    </source>
</evidence>
<accession>A0A6P5G7I5</accession>